<evidence type="ECO:0000313" key="1">
    <source>
        <dbReference type="EMBL" id="CDI05618.1"/>
    </source>
</evidence>
<dbReference type="OrthoDB" id="12187at2157"/>
<dbReference type="EMBL" id="CBTY010000008">
    <property type="protein sequence ID" value="CDI05618.1"/>
    <property type="molecule type" value="Genomic_DNA"/>
</dbReference>
<comment type="caution">
    <text evidence="1">The sequence shown here is derived from an EMBL/GenBank/DDBJ whole genome shotgun (WGS) entry which is preliminary data.</text>
</comment>
<dbReference type="Proteomes" id="UP000018159">
    <property type="component" value="Unassembled WGS sequence"/>
</dbReference>
<evidence type="ECO:0000313" key="2">
    <source>
        <dbReference type="Proteomes" id="UP000018159"/>
    </source>
</evidence>
<accession>V6AT35</accession>
<reference evidence="1 2" key="1">
    <citation type="journal article" date="2013" name="PLoS ONE">
        <title>Enrichment and Genome Sequence of the Group I.1a Ammonia-Oxidizing Archaeon ?Ca. Nitrosotenuis uzonensis? Representing a Clade Globally.</title>
        <authorList>
            <person name="Lebedeva E.V."/>
            <person name="Hatzenpichler R."/>
            <person name="Pelletier E."/>
            <person name="Schuster N."/>
            <person name="Hauzmayer S."/>
            <person name="Bulaev A."/>
            <person name="Grigor'eva N.V."/>
            <person name="Galushko A."/>
            <person name="Schmid M."/>
            <person name="Palatinszky M."/>
            <person name="Le Paslier D."/>
            <person name="Daims H."/>
            <person name="Wagner M."/>
        </authorList>
    </citation>
    <scope>NUCLEOTIDE SEQUENCE [LARGE SCALE GENOMIC DNA]</scope>
    <source>
        <strain evidence="1 2">N4</strain>
    </source>
</reference>
<keyword evidence="2" id="KW-1185">Reference proteome</keyword>
<protein>
    <submittedName>
        <fullName evidence="1">Uncharacterized protein</fullName>
    </submittedName>
</protein>
<organism evidence="1 2">
    <name type="scientific">Candidatus Nitrosotenuis uzonensis</name>
    <dbReference type="NCBI Taxonomy" id="1407055"/>
    <lineage>
        <taxon>Archaea</taxon>
        <taxon>Nitrososphaerota</taxon>
        <taxon>Candidatus Nitrosotenuis</taxon>
    </lineage>
</organism>
<name>V6AT35_9ARCH</name>
<sequence length="124" mass="14258">MDPTEMKAFMDMHGYPFGFGLFGFHRYPPSAGISQGMASHPAKLKEKILKENPLFSARLNDFGRMYLRHASSLFDMNSSVFPPGHPMYDNRVDITVAEENEKLKRENLELRKRLEQITKGKSHV</sequence>
<gene>
    <name evidence="1" type="ORF">NITUZ_30310</name>
</gene>
<dbReference type="RefSeq" id="WP_052370067.1">
    <property type="nucleotide sequence ID" value="NZ_CBTY010000008.1"/>
</dbReference>
<dbReference type="STRING" id="1407055.NITUZ_30310"/>
<proteinExistence type="predicted"/>
<dbReference type="AlphaFoldDB" id="V6AT35"/>